<accession>A0A928Z5F7</accession>
<dbReference type="RefSeq" id="WP_264326255.1">
    <property type="nucleotide sequence ID" value="NZ_JADEXQ010000063.1"/>
</dbReference>
<proteinExistence type="predicted"/>
<sequence length="65" mass="7478">MDNRKFQLSLEQEFHICALEVSTDYLSREELQAAVVNFTRQLMVKENVIQHLIEAATHCEATPST</sequence>
<reference evidence="1" key="1">
    <citation type="submission" date="2020-10" db="EMBL/GenBank/DDBJ databases">
        <authorList>
            <person name="Castelo-Branco R."/>
            <person name="Eusebio N."/>
            <person name="Adriana R."/>
            <person name="Vieira A."/>
            <person name="Brugerolle De Fraissinette N."/>
            <person name="Rezende De Castro R."/>
            <person name="Schneider M.P."/>
            <person name="Vasconcelos V."/>
            <person name="Leao P.N."/>
        </authorList>
    </citation>
    <scope>NUCLEOTIDE SEQUENCE</scope>
    <source>
        <strain evidence="1">LEGE 11480</strain>
    </source>
</reference>
<dbReference type="Gene3D" id="1.10.287.670">
    <property type="entry name" value="Phycobilisome degradation protein NblA"/>
    <property type="match status" value="1"/>
</dbReference>
<dbReference type="Pfam" id="PF04485">
    <property type="entry name" value="NblA"/>
    <property type="match status" value="1"/>
</dbReference>
<dbReference type="InterPro" id="IPR036904">
    <property type="entry name" value="NblA_sf"/>
</dbReference>
<dbReference type="EMBL" id="JADEXQ010000063">
    <property type="protein sequence ID" value="MBE9031428.1"/>
    <property type="molecule type" value="Genomic_DNA"/>
</dbReference>
<organism evidence="1 2">
    <name type="scientific">Romeriopsis navalis LEGE 11480</name>
    <dbReference type="NCBI Taxonomy" id="2777977"/>
    <lineage>
        <taxon>Bacteria</taxon>
        <taxon>Bacillati</taxon>
        <taxon>Cyanobacteriota</taxon>
        <taxon>Cyanophyceae</taxon>
        <taxon>Leptolyngbyales</taxon>
        <taxon>Leptolyngbyaceae</taxon>
        <taxon>Romeriopsis</taxon>
        <taxon>Romeriopsis navalis</taxon>
    </lineage>
</organism>
<dbReference type="AlphaFoldDB" id="A0A928Z5F7"/>
<comment type="caution">
    <text evidence="1">The sequence shown here is derived from an EMBL/GenBank/DDBJ whole genome shotgun (WGS) entry which is preliminary data.</text>
</comment>
<keyword evidence="2" id="KW-1185">Reference proteome</keyword>
<dbReference type="Proteomes" id="UP000625316">
    <property type="component" value="Unassembled WGS sequence"/>
</dbReference>
<evidence type="ECO:0000313" key="1">
    <source>
        <dbReference type="EMBL" id="MBE9031428.1"/>
    </source>
</evidence>
<dbReference type="SUPFAM" id="SSF109859">
    <property type="entry name" value="NblA-like"/>
    <property type="match status" value="1"/>
</dbReference>
<name>A0A928Z5F7_9CYAN</name>
<dbReference type="InterPro" id="IPR007574">
    <property type="entry name" value="NblA"/>
</dbReference>
<gene>
    <name evidence="1" type="ORF">IQ266_16970</name>
</gene>
<evidence type="ECO:0000313" key="2">
    <source>
        <dbReference type="Proteomes" id="UP000625316"/>
    </source>
</evidence>
<protein>
    <submittedName>
        <fullName evidence="1">NblA/ycf18 family protein</fullName>
    </submittedName>
</protein>